<evidence type="ECO:0000259" key="1">
    <source>
        <dbReference type="Pfam" id="PF01636"/>
    </source>
</evidence>
<keyword evidence="2" id="KW-0808">Transferase</keyword>
<dbReference type="InterPro" id="IPR002575">
    <property type="entry name" value="Aminoglycoside_PTrfase"/>
</dbReference>
<keyword evidence="2" id="KW-0418">Kinase</keyword>
<organism evidence="2 3">
    <name type="scientific">Paractinoplanes brasiliensis</name>
    <dbReference type="NCBI Taxonomy" id="52695"/>
    <lineage>
        <taxon>Bacteria</taxon>
        <taxon>Bacillati</taxon>
        <taxon>Actinomycetota</taxon>
        <taxon>Actinomycetes</taxon>
        <taxon>Micromonosporales</taxon>
        <taxon>Micromonosporaceae</taxon>
        <taxon>Paractinoplanes</taxon>
    </lineage>
</organism>
<evidence type="ECO:0000313" key="2">
    <source>
        <dbReference type="EMBL" id="TDO32331.1"/>
    </source>
</evidence>
<gene>
    <name evidence="2" type="ORF">C8E87_7788</name>
</gene>
<dbReference type="InterPro" id="IPR051678">
    <property type="entry name" value="AGP_Transferase"/>
</dbReference>
<dbReference type="AlphaFoldDB" id="A0A4R6JBM8"/>
<name>A0A4R6JBM8_9ACTN</name>
<evidence type="ECO:0000313" key="3">
    <source>
        <dbReference type="Proteomes" id="UP000294901"/>
    </source>
</evidence>
<reference evidence="2 3" key="1">
    <citation type="submission" date="2019-03" db="EMBL/GenBank/DDBJ databases">
        <title>Sequencing the genomes of 1000 actinobacteria strains.</title>
        <authorList>
            <person name="Klenk H.-P."/>
        </authorList>
    </citation>
    <scope>NUCLEOTIDE SEQUENCE [LARGE SCALE GENOMIC DNA]</scope>
    <source>
        <strain evidence="2 3">DSM 43805</strain>
    </source>
</reference>
<proteinExistence type="predicted"/>
<feature type="domain" description="Aminoglycoside phosphotransferase" evidence="1">
    <location>
        <begin position="25"/>
        <end position="268"/>
    </location>
</feature>
<protein>
    <submittedName>
        <fullName evidence="2">Aminoglycoside phosphotransferase (APT) family kinase protein</fullName>
    </submittedName>
</protein>
<dbReference type="EMBL" id="SNWR01000002">
    <property type="protein sequence ID" value="TDO32331.1"/>
    <property type="molecule type" value="Genomic_DNA"/>
</dbReference>
<dbReference type="GO" id="GO:0016301">
    <property type="term" value="F:kinase activity"/>
    <property type="evidence" value="ECO:0007669"/>
    <property type="project" value="UniProtKB-KW"/>
</dbReference>
<dbReference type="Gene3D" id="3.90.1200.10">
    <property type="match status" value="1"/>
</dbReference>
<dbReference type="OrthoDB" id="7326703at2"/>
<dbReference type="Pfam" id="PF01636">
    <property type="entry name" value="APH"/>
    <property type="match status" value="1"/>
</dbReference>
<accession>A0A4R6JBM8</accession>
<dbReference type="SUPFAM" id="SSF56112">
    <property type="entry name" value="Protein kinase-like (PK-like)"/>
    <property type="match status" value="1"/>
</dbReference>
<sequence length="304" mass="32967">MTVERSIAEWVEQVALPGRRIVGARTLTGGYSNENTALTTDDGGRYVLRRYLRHNRCALEAALAGRLDGIVPAPGVVASDPTGERAGEPVLLSVFVEGRPVNEILADGDDAGLGHDVGATLARIGTVEFAAPGFLDDRLEPDGAEPTAGLDEFVDRCLREGNAAGHLTGDEQRALRRHAAAAATELDTVKGSRQLVHSDFNPKNLLAARSGDGRWRVTAVLDWEYALASTPLIDIGNMTRDPRPPKFLDGFLSGFREAGGHLPANWRAVSRAADLFALADFLTRPVEHRYFRRSIDRIRDLLNA</sequence>
<dbReference type="InterPro" id="IPR011009">
    <property type="entry name" value="Kinase-like_dom_sf"/>
</dbReference>
<comment type="caution">
    <text evidence="2">The sequence shown here is derived from an EMBL/GenBank/DDBJ whole genome shotgun (WGS) entry which is preliminary data.</text>
</comment>
<keyword evidence="3" id="KW-1185">Reference proteome</keyword>
<dbReference type="PANTHER" id="PTHR21310">
    <property type="entry name" value="AMINOGLYCOSIDE PHOSPHOTRANSFERASE-RELATED-RELATED"/>
    <property type="match status" value="1"/>
</dbReference>
<dbReference type="Proteomes" id="UP000294901">
    <property type="component" value="Unassembled WGS sequence"/>
</dbReference>